<dbReference type="Pfam" id="PF12952">
    <property type="entry name" value="DUF3841"/>
    <property type="match status" value="1"/>
</dbReference>
<keyword evidence="2" id="KW-1185">Reference proteome</keyword>
<comment type="caution">
    <text evidence="1">The sequence shown here is derived from an EMBL/GenBank/DDBJ whole genome shotgun (WGS) entry which is preliminary data.</text>
</comment>
<evidence type="ECO:0000313" key="2">
    <source>
        <dbReference type="Proteomes" id="UP001168575"/>
    </source>
</evidence>
<protein>
    <submittedName>
        <fullName evidence="1">DUF3841 domain-containing protein</fullName>
    </submittedName>
</protein>
<dbReference type="InterPro" id="IPR024211">
    <property type="entry name" value="DUF3841"/>
</dbReference>
<evidence type="ECO:0000313" key="1">
    <source>
        <dbReference type="EMBL" id="MDO4841707.1"/>
    </source>
</evidence>
<dbReference type="EMBL" id="JAUMVS010000041">
    <property type="protein sequence ID" value="MDO4841707.1"/>
    <property type="molecule type" value="Genomic_DNA"/>
</dbReference>
<organism evidence="1 2">
    <name type="scientific">Phoenicibacter congonensis</name>
    <dbReference type="NCBI Taxonomy" id="1944646"/>
    <lineage>
        <taxon>Bacteria</taxon>
        <taxon>Bacillati</taxon>
        <taxon>Actinomycetota</taxon>
        <taxon>Coriobacteriia</taxon>
        <taxon>Eggerthellales</taxon>
        <taxon>Eggerthellaceae</taxon>
        <taxon>Phoenicibacter</taxon>
    </lineage>
</organism>
<accession>A0AA43UB18</accession>
<dbReference type="Proteomes" id="UP001168575">
    <property type="component" value="Unassembled WGS sequence"/>
</dbReference>
<gene>
    <name evidence="1" type="ORF">Q3982_03410</name>
</gene>
<name>A0AA43UB18_9ACTN</name>
<dbReference type="AlphaFoldDB" id="A0AA43UB18"/>
<proteinExistence type="predicted"/>
<reference evidence="1" key="1">
    <citation type="submission" date="2023-07" db="EMBL/GenBank/DDBJ databases">
        <title>Between Cages and Wild: Unraveling the Impact of Captivity on Animal Microbiomes and Antimicrobial Resistance.</title>
        <authorList>
            <person name="Schmartz G.P."/>
            <person name="Rehner J."/>
            <person name="Schuff M.J."/>
            <person name="Becker S.L."/>
            <person name="Kravczyk M."/>
            <person name="Gurevich A."/>
            <person name="Francke R."/>
            <person name="Mueller R."/>
            <person name="Keller V."/>
            <person name="Keller A."/>
        </authorList>
    </citation>
    <scope>NUCLEOTIDE SEQUENCE</scope>
    <source>
        <strain evidence="1">S12M_St_49</strain>
    </source>
</reference>
<sequence>MATECSTIRLYLNQTDVVWNKLQEDGIVFSKAEYVRKKYAESANVFMTIYNWFAGAAQQYVPRPEGAELPYWAQRELVNLDTSGSGHVFIVEVPLDEVVLYDYRDWTKILQFKYLPKDEADEKAFEREMEMQGADEFKALSTAFYPALKSKIISSWNRVFRHNDAIKAGTSDVKNVAAALWCIKKEWIVEEL</sequence>